<accession>A0A413MIZ1</accession>
<evidence type="ECO:0000259" key="3">
    <source>
        <dbReference type="Pfam" id="PF07940"/>
    </source>
</evidence>
<evidence type="ECO:0000256" key="2">
    <source>
        <dbReference type="SAM" id="Phobius"/>
    </source>
</evidence>
<evidence type="ECO:0000313" key="5">
    <source>
        <dbReference type="EMBL" id="KAA5470184.1"/>
    </source>
</evidence>
<comment type="subcellular location">
    <subcellularLocation>
        <location evidence="1">Cell envelope</location>
    </subcellularLocation>
</comment>
<dbReference type="Proteomes" id="UP000427825">
    <property type="component" value="Unassembled WGS sequence"/>
</dbReference>
<dbReference type="GO" id="GO:0016829">
    <property type="term" value="F:lyase activity"/>
    <property type="evidence" value="ECO:0007669"/>
    <property type="project" value="InterPro"/>
</dbReference>
<dbReference type="AlphaFoldDB" id="A0A413MIZ1"/>
<evidence type="ECO:0000313" key="11">
    <source>
        <dbReference type="Proteomes" id="UP000427825"/>
    </source>
</evidence>
<keyword evidence="2" id="KW-1133">Transmembrane helix</keyword>
<feature type="domain" description="Heparinase II/III-like C-terminal" evidence="3">
    <location>
        <begin position="429"/>
        <end position="576"/>
    </location>
</feature>
<evidence type="ECO:0000313" key="9">
    <source>
        <dbReference type="Proteomes" id="UP000284205"/>
    </source>
</evidence>
<evidence type="ECO:0000313" key="10">
    <source>
        <dbReference type="Proteomes" id="UP000284431"/>
    </source>
</evidence>
<dbReference type="EMBL" id="VVYP01000027">
    <property type="protein sequence ID" value="KAA5460186.1"/>
    <property type="molecule type" value="Genomic_DNA"/>
</dbReference>
<evidence type="ECO:0000313" key="4">
    <source>
        <dbReference type="EMBL" id="KAA5460186.1"/>
    </source>
</evidence>
<dbReference type="GO" id="GO:0030313">
    <property type="term" value="C:cell envelope"/>
    <property type="evidence" value="ECO:0007669"/>
    <property type="project" value="UniProtKB-SubCell"/>
</dbReference>
<evidence type="ECO:0000313" key="6">
    <source>
        <dbReference type="EMBL" id="MDO6359666.1"/>
    </source>
</evidence>
<feature type="transmembrane region" description="Helical" evidence="2">
    <location>
        <begin position="6"/>
        <end position="24"/>
    </location>
</feature>
<reference evidence="9 10" key="1">
    <citation type="submission" date="2018-08" db="EMBL/GenBank/DDBJ databases">
        <title>A genome reference for cultivated species of the human gut microbiota.</title>
        <authorList>
            <person name="Zou Y."/>
            <person name="Xue W."/>
            <person name="Luo G."/>
        </authorList>
    </citation>
    <scope>NUCLEOTIDE SEQUENCE [LARGE SCALE GENOMIC DNA]</scope>
    <source>
        <strain evidence="7 9">AF24-29LB</strain>
        <strain evidence="8 10">OF02-6LB</strain>
    </source>
</reference>
<gene>
    <name evidence="7" type="ORF">DWY26_22130</name>
    <name evidence="8" type="ORF">DXA49_05095</name>
    <name evidence="4" type="ORF">F2Y36_18450</name>
    <name evidence="5" type="ORF">F2Y39_22100</name>
    <name evidence="6" type="ORF">Q4469_18640</name>
</gene>
<sequence length="651" mass="75979">MICFRILYLTSLLLFGINISLWGYEKRELLQKEVTLDELKSTLVTEQKWVIYPPYSDRKQWNALLGDYKDHLIRQGEQFLKYNWQVIKASDFLAYERIGSRNRMQGPHNKNNMALSALILAELAEGKGRFLEQIVDGIFFNCEKTTWAVSAHLTAMQKSGRALPELDDPIIDLSSGEIAALMSWAHYFFQKEFDAISPQINVRLEREIHRQIFKPYMNVSRFRWQAINYKPGLLVNNWTPWCNFNVLQCYLLWENDRNKLAEAIYRTICSVDQFINYAHSDGACEEGPGYWGHAAGKLYDYLELLSIGTSKKVDIFHHPIIRNMGEYIVRSYAGKGWVVNFADASARGEAKPSLLYAYGKGVDSKLMKEFSSYLLLQMKEEQRRIALTQIGTDIYRGLRAFSCLPEILKISPKFEIPSYSFYPETQFCYMYHKNSFFVACKGGYNNESHNHNDVGSFILYSDSIPVFIDVGVGTYTRQTFSKERYKIWTMQSDYHNLPQINGFSQQYGNTYKADNFEFDIRRMSLSMNIAPAYSREAQIQKWIRTYQLKKSELIIKEKFQLNAAHLPNRIHFLTWNDVDDSTPGKLTVQVKQNEKVCLSYNPRLFCCEVEKITLQDPRLSNIWGERLYRISLKAINKELNGHYVYKIFKIK</sequence>
<dbReference type="EMBL" id="JAUONL010000021">
    <property type="protein sequence ID" value="MDO6359666.1"/>
    <property type="molecule type" value="Genomic_DNA"/>
</dbReference>
<dbReference type="Proteomes" id="UP000284205">
    <property type="component" value="Unassembled WGS sequence"/>
</dbReference>
<dbReference type="EMBL" id="QSCS01000006">
    <property type="protein sequence ID" value="RGY27807.1"/>
    <property type="molecule type" value="Genomic_DNA"/>
</dbReference>
<dbReference type="Proteomes" id="UP000475905">
    <property type="component" value="Unassembled WGS sequence"/>
</dbReference>
<dbReference type="SUPFAM" id="SSF48230">
    <property type="entry name" value="Chondroitin AC/alginate lyase"/>
    <property type="match status" value="1"/>
</dbReference>
<dbReference type="Proteomes" id="UP000284431">
    <property type="component" value="Unassembled WGS sequence"/>
</dbReference>
<reference evidence="11 12" key="2">
    <citation type="journal article" date="2019" name="Nat. Med.">
        <title>A library of human gut bacterial isolates paired with longitudinal multiomics data enables mechanistic microbiome research.</title>
        <authorList>
            <person name="Poyet M."/>
            <person name="Groussin M."/>
            <person name="Gibbons S.M."/>
            <person name="Avila-Pacheco J."/>
            <person name="Jiang X."/>
            <person name="Kearney S.M."/>
            <person name="Perrotta A.R."/>
            <person name="Berdy B."/>
            <person name="Zhao S."/>
            <person name="Lieberman T.D."/>
            <person name="Swanson P.K."/>
            <person name="Smith M."/>
            <person name="Roesemann S."/>
            <person name="Alexander J.E."/>
            <person name="Rich S.A."/>
            <person name="Livny J."/>
            <person name="Vlamakis H."/>
            <person name="Clish C."/>
            <person name="Bullock K."/>
            <person name="Deik A."/>
            <person name="Scott J."/>
            <person name="Pierce K.A."/>
            <person name="Xavier R.J."/>
            <person name="Alm E.J."/>
        </authorList>
    </citation>
    <scope>NUCLEOTIDE SEQUENCE [LARGE SCALE GENOMIC DNA]</scope>
    <source>
        <strain evidence="5 11">BIOML-A25</strain>
        <strain evidence="4 12">BIOML-A31</strain>
    </source>
</reference>
<dbReference type="Gene3D" id="2.70.98.70">
    <property type="match status" value="1"/>
</dbReference>
<organism evidence="4 12">
    <name type="scientific">Bacteroides caccae</name>
    <dbReference type="NCBI Taxonomy" id="47678"/>
    <lineage>
        <taxon>Bacteria</taxon>
        <taxon>Pseudomonadati</taxon>
        <taxon>Bacteroidota</taxon>
        <taxon>Bacteroidia</taxon>
        <taxon>Bacteroidales</taxon>
        <taxon>Bacteroidaceae</taxon>
        <taxon>Bacteroides</taxon>
    </lineage>
</organism>
<comment type="caution">
    <text evidence="4">The sequence shown here is derived from an EMBL/GenBank/DDBJ whole genome shotgun (WGS) entry which is preliminary data.</text>
</comment>
<dbReference type="Proteomes" id="UP001170023">
    <property type="component" value="Unassembled WGS sequence"/>
</dbReference>
<dbReference type="EMBL" id="VVYJ01000023">
    <property type="protein sequence ID" value="KAA5470184.1"/>
    <property type="molecule type" value="Genomic_DNA"/>
</dbReference>
<name>A0A413MIZ1_9BACE</name>
<dbReference type="InterPro" id="IPR012480">
    <property type="entry name" value="Hepar_II_III_C"/>
</dbReference>
<proteinExistence type="predicted"/>
<evidence type="ECO:0000313" key="7">
    <source>
        <dbReference type="EMBL" id="RGR65464.1"/>
    </source>
</evidence>
<dbReference type="Gene3D" id="1.50.10.100">
    <property type="entry name" value="Chondroitin AC/alginate lyase"/>
    <property type="match status" value="1"/>
</dbReference>
<keyword evidence="2" id="KW-0472">Membrane</keyword>
<dbReference type="EMBL" id="QRUO01000038">
    <property type="protein sequence ID" value="RGR65464.1"/>
    <property type="molecule type" value="Genomic_DNA"/>
</dbReference>
<dbReference type="RefSeq" id="WP_005677646.1">
    <property type="nucleotide sequence ID" value="NZ_CP022412.2"/>
</dbReference>
<protein>
    <submittedName>
        <fullName evidence="4 6">Heparinase</fullName>
    </submittedName>
</protein>
<evidence type="ECO:0000256" key="1">
    <source>
        <dbReference type="ARBA" id="ARBA00004196"/>
    </source>
</evidence>
<reference evidence="6" key="3">
    <citation type="submission" date="2023-07" db="EMBL/GenBank/DDBJ databases">
        <title>Whole Genome Sequencing of Colonoscopy isolates.</title>
        <authorList>
            <person name="Surve S.V."/>
            <person name="Valls R.A."/>
            <person name="Barrak K.E."/>
            <person name="Gardner T.B."/>
            <person name="O'Toole G.A."/>
        </authorList>
    </citation>
    <scope>NUCLEOTIDE SEQUENCE</scope>
    <source>
        <strain evidence="6">GP0119</strain>
    </source>
</reference>
<dbReference type="InterPro" id="IPR008929">
    <property type="entry name" value="Chondroitin_lyas"/>
</dbReference>
<evidence type="ECO:0000313" key="8">
    <source>
        <dbReference type="EMBL" id="RGY27807.1"/>
    </source>
</evidence>
<evidence type="ECO:0000313" key="12">
    <source>
        <dbReference type="Proteomes" id="UP000475905"/>
    </source>
</evidence>
<dbReference type="KEGG" id="bcac:CGC64_09415"/>
<keyword evidence="2" id="KW-0812">Transmembrane</keyword>
<dbReference type="Pfam" id="PF07940">
    <property type="entry name" value="Hepar_II_III_C"/>
    <property type="match status" value="1"/>
</dbReference>